<gene>
    <name evidence="1" type="ORF">Pcinc_002136</name>
</gene>
<dbReference type="Proteomes" id="UP001286313">
    <property type="component" value="Unassembled WGS sequence"/>
</dbReference>
<reference evidence="1" key="1">
    <citation type="submission" date="2023-10" db="EMBL/GenBank/DDBJ databases">
        <title>Genome assemblies of two species of porcelain crab, Petrolisthes cinctipes and Petrolisthes manimaculis (Anomura: Porcellanidae).</title>
        <authorList>
            <person name="Angst P."/>
        </authorList>
    </citation>
    <scope>NUCLEOTIDE SEQUENCE</scope>
    <source>
        <strain evidence="1">PB745_01</strain>
        <tissue evidence="1">Gill</tissue>
    </source>
</reference>
<comment type="caution">
    <text evidence="1">The sequence shown here is derived from an EMBL/GenBank/DDBJ whole genome shotgun (WGS) entry which is preliminary data.</text>
</comment>
<organism evidence="1 2">
    <name type="scientific">Petrolisthes cinctipes</name>
    <name type="common">Flat porcelain crab</name>
    <dbReference type="NCBI Taxonomy" id="88211"/>
    <lineage>
        <taxon>Eukaryota</taxon>
        <taxon>Metazoa</taxon>
        <taxon>Ecdysozoa</taxon>
        <taxon>Arthropoda</taxon>
        <taxon>Crustacea</taxon>
        <taxon>Multicrustacea</taxon>
        <taxon>Malacostraca</taxon>
        <taxon>Eumalacostraca</taxon>
        <taxon>Eucarida</taxon>
        <taxon>Decapoda</taxon>
        <taxon>Pleocyemata</taxon>
        <taxon>Anomura</taxon>
        <taxon>Galatheoidea</taxon>
        <taxon>Porcellanidae</taxon>
        <taxon>Petrolisthes</taxon>
    </lineage>
</organism>
<keyword evidence="2" id="KW-1185">Reference proteome</keyword>
<evidence type="ECO:0000313" key="1">
    <source>
        <dbReference type="EMBL" id="KAK3894118.1"/>
    </source>
</evidence>
<dbReference type="EMBL" id="JAWQEG010000143">
    <property type="protein sequence ID" value="KAK3894118.1"/>
    <property type="molecule type" value="Genomic_DNA"/>
</dbReference>
<accession>A0AAE1GIU4</accession>
<proteinExistence type="predicted"/>
<dbReference type="AlphaFoldDB" id="A0AAE1GIU4"/>
<dbReference type="Gene3D" id="3.90.70.120">
    <property type="match status" value="1"/>
</dbReference>
<evidence type="ECO:0000313" key="2">
    <source>
        <dbReference type="Proteomes" id="UP001286313"/>
    </source>
</evidence>
<protein>
    <submittedName>
        <fullName evidence="1">Uncharacterized protein</fullName>
    </submittedName>
</protein>
<sequence length="219" mass="25365">MRINPSIAMTSAISPRNWNSSTIDTILKIGSRLYLLARQTINENFLCPPKVPKEFQSEEYRFTGTVEAEIGGGLTSESEQNLHRELVEFFSYHQAGVIVSCSSTSTFNTGQYWIFDSHSNDSKGRSTPQGNAIMMTFNTLDQLIDVLLSNLLPGQPFSLSTASFRVDVIELTCAKRRRRETNDNYLREHREELLLKKRKYRDQHRKEILQKKRKYRDQH</sequence>
<name>A0AAE1GIU4_PETCI</name>